<protein>
    <submittedName>
        <fullName evidence="1">Uncharacterized protein DUF2508</fullName>
    </submittedName>
</protein>
<dbReference type="AlphaFoldDB" id="A0A2V3VJX3"/>
<keyword evidence="2" id="KW-1185">Reference proteome</keyword>
<dbReference type="InterPro" id="IPR019644">
    <property type="entry name" value="DUF2508"/>
</dbReference>
<comment type="caution">
    <text evidence="1">The sequence shown here is derived from an EMBL/GenBank/DDBJ whole genome shotgun (WGS) entry which is preliminary data.</text>
</comment>
<gene>
    <name evidence="1" type="ORF">DFR56_12118</name>
</gene>
<evidence type="ECO:0000313" key="1">
    <source>
        <dbReference type="EMBL" id="PXW81524.1"/>
    </source>
</evidence>
<dbReference type="RefSeq" id="WP_110397291.1">
    <property type="nucleotide sequence ID" value="NZ_JADIJL010000023.1"/>
</dbReference>
<dbReference type="OrthoDB" id="2166610at2"/>
<sequence length="70" mass="8548">MRRKRKQKDMDRELLDTIFEVEAEWKKLRHIVDNSVEPMDESGKKLQLSEAKFMFLLKEAKHRKISVLRY</sequence>
<evidence type="ECO:0000313" key="2">
    <source>
        <dbReference type="Proteomes" id="UP000247978"/>
    </source>
</evidence>
<organism evidence="1 2">
    <name type="scientific">Pseudogracilibacillus auburnensis</name>
    <dbReference type="NCBI Taxonomy" id="1494959"/>
    <lineage>
        <taxon>Bacteria</taxon>
        <taxon>Bacillati</taxon>
        <taxon>Bacillota</taxon>
        <taxon>Bacilli</taxon>
        <taxon>Bacillales</taxon>
        <taxon>Bacillaceae</taxon>
        <taxon>Pseudogracilibacillus</taxon>
    </lineage>
</organism>
<dbReference type="Pfam" id="PF10704">
    <property type="entry name" value="DUF2508"/>
    <property type="match status" value="1"/>
</dbReference>
<reference evidence="1 2" key="1">
    <citation type="submission" date="2018-05" db="EMBL/GenBank/DDBJ databases">
        <title>Genomic Encyclopedia of Type Strains, Phase IV (KMG-IV): sequencing the most valuable type-strain genomes for metagenomic binning, comparative biology and taxonomic classification.</title>
        <authorList>
            <person name="Goeker M."/>
        </authorList>
    </citation>
    <scope>NUCLEOTIDE SEQUENCE [LARGE SCALE GENOMIC DNA]</scope>
    <source>
        <strain evidence="1 2">DSM 28556</strain>
    </source>
</reference>
<dbReference type="Proteomes" id="UP000247978">
    <property type="component" value="Unassembled WGS sequence"/>
</dbReference>
<name>A0A2V3VJX3_9BACI</name>
<dbReference type="EMBL" id="QJJQ01000021">
    <property type="protein sequence ID" value="PXW81524.1"/>
    <property type="molecule type" value="Genomic_DNA"/>
</dbReference>
<accession>A0A2V3VJX3</accession>
<proteinExistence type="predicted"/>